<evidence type="ECO:0000259" key="13">
    <source>
        <dbReference type="PROSITE" id="PS50109"/>
    </source>
</evidence>
<dbReference type="InterPro" id="IPR005467">
    <property type="entry name" value="His_kinase_dom"/>
</dbReference>
<dbReference type="AlphaFoldDB" id="A0A7W5CAH0"/>
<dbReference type="Pfam" id="PF02518">
    <property type="entry name" value="HATPase_c"/>
    <property type="match status" value="1"/>
</dbReference>
<keyword evidence="4" id="KW-1003">Cell membrane</keyword>
<evidence type="ECO:0000256" key="7">
    <source>
        <dbReference type="ARBA" id="ARBA00022741"/>
    </source>
</evidence>
<dbReference type="Pfam" id="PF00672">
    <property type="entry name" value="HAMP"/>
    <property type="match status" value="1"/>
</dbReference>
<dbReference type="Gene3D" id="3.30.565.10">
    <property type="entry name" value="Histidine kinase-like ATPase, C-terminal domain"/>
    <property type="match status" value="1"/>
</dbReference>
<dbReference type="SMART" id="SM00387">
    <property type="entry name" value="HATPase_c"/>
    <property type="match status" value="1"/>
</dbReference>
<organism evidence="15 16">
    <name type="scientific">Paenibacillus endophyticus</name>
    <dbReference type="NCBI Taxonomy" id="1294268"/>
    <lineage>
        <taxon>Bacteria</taxon>
        <taxon>Bacillati</taxon>
        <taxon>Bacillota</taxon>
        <taxon>Bacilli</taxon>
        <taxon>Bacillales</taxon>
        <taxon>Paenibacillaceae</taxon>
        <taxon>Paenibacillus</taxon>
    </lineage>
</organism>
<dbReference type="CDD" id="cd06225">
    <property type="entry name" value="HAMP"/>
    <property type="match status" value="1"/>
</dbReference>
<comment type="catalytic activity">
    <reaction evidence="1">
        <text>ATP + protein L-histidine = ADP + protein N-phospho-L-histidine.</text>
        <dbReference type="EC" id="2.7.13.3"/>
    </reaction>
</comment>
<feature type="transmembrane region" description="Helical" evidence="12">
    <location>
        <begin position="304"/>
        <end position="327"/>
    </location>
</feature>
<evidence type="ECO:0000256" key="9">
    <source>
        <dbReference type="ARBA" id="ARBA00022840"/>
    </source>
</evidence>
<dbReference type="InterPro" id="IPR010559">
    <property type="entry name" value="Sig_transdc_His_kin_internal"/>
</dbReference>
<keyword evidence="6 15" id="KW-0808">Transferase</keyword>
<dbReference type="RefSeq" id="WP_183566958.1">
    <property type="nucleotide sequence ID" value="NZ_CBCSLB010000014.1"/>
</dbReference>
<keyword evidence="12" id="KW-0812">Transmembrane</keyword>
<dbReference type="InterPro" id="IPR003660">
    <property type="entry name" value="HAMP_dom"/>
</dbReference>
<evidence type="ECO:0000256" key="8">
    <source>
        <dbReference type="ARBA" id="ARBA00022777"/>
    </source>
</evidence>
<dbReference type="Gene3D" id="6.10.340.10">
    <property type="match status" value="1"/>
</dbReference>
<keyword evidence="7" id="KW-0547">Nucleotide-binding</keyword>
<dbReference type="GO" id="GO:0005886">
    <property type="term" value="C:plasma membrane"/>
    <property type="evidence" value="ECO:0007669"/>
    <property type="project" value="UniProtKB-SubCell"/>
</dbReference>
<dbReference type="Pfam" id="PF06580">
    <property type="entry name" value="His_kinase"/>
    <property type="match status" value="1"/>
</dbReference>
<keyword evidence="12" id="KW-1133">Transmembrane helix</keyword>
<evidence type="ECO:0000256" key="11">
    <source>
        <dbReference type="ARBA" id="ARBA00023136"/>
    </source>
</evidence>
<dbReference type="PANTHER" id="PTHR34220:SF7">
    <property type="entry name" value="SENSOR HISTIDINE KINASE YPDA"/>
    <property type="match status" value="1"/>
</dbReference>
<keyword evidence="9" id="KW-0067">ATP-binding</keyword>
<dbReference type="InterPro" id="IPR003594">
    <property type="entry name" value="HATPase_dom"/>
</dbReference>
<dbReference type="Proteomes" id="UP000518605">
    <property type="component" value="Unassembled WGS sequence"/>
</dbReference>
<dbReference type="GO" id="GO:0005524">
    <property type="term" value="F:ATP binding"/>
    <property type="evidence" value="ECO:0007669"/>
    <property type="project" value="UniProtKB-KW"/>
</dbReference>
<dbReference type="SMART" id="SM00304">
    <property type="entry name" value="HAMP"/>
    <property type="match status" value="1"/>
</dbReference>
<evidence type="ECO:0000256" key="1">
    <source>
        <dbReference type="ARBA" id="ARBA00000085"/>
    </source>
</evidence>
<dbReference type="InterPro" id="IPR050640">
    <property type="entry name" value="Bact_2-comp_sensor_kinase"/>
</dbReference>
<feature type="transmembrane region" description="Helical" evidence="12">
    <location>
        <begin position="20"/>
        <end position="40"/>
    </location>
</feature>
<evidence type="ECO:0000256" key="3">
    <source>
        <dbReference type="ARBA" id="ARBA00012438"/>
    </source>
</evidence>
<dbReference type="EC" id="2.7.13.3" evidence="3"/>
<evidence type="ECO:0000256" key="5">
    <source>
        <dbReference type="ARBA" id="ARBA00022553"/>
    </source>
</evidence>
<accession>A0A7W5CAH0</accession>
<evidence type="ECO:0000313" key="15">
    <source>
        <dbReference type="EMBL" id="MBB3154108.1"/>
    </source>
</evidence>
<dbReference type="SUPFAM" id="SSF55874">
    <property type="entry name" value="ATPase domain of HSP90 chaperone/DNA topoisomerase II/histidine kinase"/>
    <property type="match status" value="1"/>
</dbReference>
<evidence type="ECO:0000256" key="4">
    <source>
        <dbReference type="ARBA" id="ARBA00022475"/>
    </source>
</evidence>
<evidence type="ECO:0000256" key="2">
    <source>
        <dbReference type="ARBA" id="ARBA00004651"/>
    </source>
</evidence>
<evidence type="ECO:0000256" key="6">
    <source>
        <dbReference type="ARBA" id="ARBA00022679"/>
    </source>
</evidence>
<dbReference type="SUPFAM" id="SSF158472">
    <property type="entry name" value="HAMP domain-like"/>
    <property type="match status" value="1"/>
</dbReference>
<dbReference type="EMBL" id="JACHXW010000014">
    <property type="protein sequence ID" value="MBB3154108.1"/>
    <property type="molecule type" value="Genomic_DNA"/>
</dbReference>
<evidence type="ECO:0000256" key="12">
    <source>
        <dbReference type="SAM" id="Phobius"/>
    </source>
</evidence>
<protein>
    <recommendedName>
        <fullName evidence="3">histidine kinase</fullName>
        <ecNumber evidence="3">2.7.13.3</ecNumber>
    </recommendedName>
</protein>
<sequence>MRALFPPFRHITLQRKLLTLVIPLLIVTVGITGLYSYYIASGEVIDKLRQSQLNMAIKTKDQLDYFAKSTLSFSNYLFLNPAVQGMVLNGDTPQRRDQVFKSLLPLMVTGETIQSLIVYPSFKEDVSGQPFAITQTGIASAISFDGFTKTRYYERLTKTDSGHIWDMFYPSDYILPGDYHHKIVLIKPYKNYYNYARIGLLIIGMDADKLSKTLYHDNEDAAQFIMNEQGTILAATDIQWIGKPITLLPFFDQQDTSTIHPERGLALLKKDNKYIVSDSVSDITDWHTVVIQDRSKLVLELKHIGSVTFSIMAVVTLITIIVSWVIARIITNPMKKLMLSMRALQTGDFTQRVHFNGNDEIGRLGHLYNTMVGRIKTLIDDVYASRLKQKEAELKALQSQINPHFLYNTLNMINWSAVQKGDKEISEMVVSLSQVFRLSLNSGNDLVALEQELELVRNYLFLQKKRFTTRFNFEIELDPAISHFRMPKLLLQPLVENAIIHAIEPSGGNGHIHIRAYTEATIIILEVADNGPGMPEEQVRRLNQSRVDEPMRVLQTNVPHSGMALSNIKERLALFYEQAEFEIVSREGLGTRVQIRINQGGTAHDA</sequence>
<gene>
    <name evidence="15" type="ORF">FHS16_004184</name>
</gene>
<keyword evidence="5" id="KW-0597">Phosphoprotein</keyword>
<dbReference type="PROSITE" id="PS50885">
    <property type="entry name" value="HAMP"/>
    <property type="match status" value="1"/>
</dbReference>
<dbReference type="PANTHER" id="PTHR34220">
    <property type="entry name" value="SENSOR HISTIDINE KINASE YPDA"/>
    <property type="match status" value="1"/>
</dbReference>
<comment type="subcellular location">
    <subcellularLocation>
        <location evidence="2">Cell membrane</location>
        <topology evidence="2">Multi-pass membrane protein</topology>
    </subcellularLocation>
</comment>
<feature type="domain" description="Histidine kinase" evidence="13">
    <location>
        <begin position="490"/>
        <end position="601"/>
    </location>
</feature>
<comment type="caution">
    <text evidence="15">The sequence shown here is derived from an EMBL/GenBank/DDBJ whole genome shotgun (WGS) entry which is preliminary data.</text>
</comment>
<evidence type="ECO:0000259" key="14">
    <source>
        <dbReference type="PROSITE" id="PS50885"/>
    </source>
</evidence>
<name>A0A7W5CAH0_9BACL</name>
<evidence type="ECO:0000313" key="16">
    <source>
        <dbReference type="Proteomes" id="UP000518605"/>
    </source>
</evidence>
<feature type="domain" description="HAMP" evidence="14">
    <location>
        <begin position="328"/>
        <end position="380"/>
    </location>
</feature>
<reference evidence="15 16" key="1">
    <citation type="submission" date="2020-08" db="EMBL/GenBank/DDBJ databases">
        <title>Genomic Encyclopedia of Type Strains, Phase III (KMG-III): the genomes of soil and plant-associated and newly described type strains.</title>
        <authorList>
            <person name="Whitman W."/>
        </authorList>
    </citation>
    <scope>NUCLEOTIDE SEQUENCE [LARGE SCALE GENOMIC DNA]</scope>
    <source>
        <strain evidence="15 16">CECT 8234</strain>
    </source>
</reference>
<keyword evidence="10" id="KW-0902">Two-component regulatory system</keyword>
<dbReference type="InterPro" id="IPR036890">
    <property type="entry name" value="HATPase_C_sf"/>
</dbReference>
<proteinExistence type="predicted"/>
<evidence type="ECO:0000256" key="10">
    <source>
        <dbReference type="ARBA" id="ARBA00023012"/>
    </source>
</evidence>
<keyword evidence="16" id="KW-1185">Reference proteome</keyword>
<dbReference type="GO" id="GO:0000155">
    <property type="term" value="F:phosphorelay sensor kinase activity"/>
    <property type="evidence" value="ECO:0007669"/>
    <property type="project" value="InterPro"/>
</dbReference>
<keyword evidence="8 15" id="KW-0418">Kinase</keyword>
<dbReference type="PROSITE" id="PS50109">
    <property type="entry name" value="HIS_KIN"/>
    <property type="match status" value="1"/>
</dbReference>
<keyword evidence="11 12" id="KW-0472">Membrane</keyword>